<dbReference type="EMBL" id="JBBEUB010000014">
    <property type="protein sequence ID" value="MEJ2905644.1"/>
    <property type="molecule type" value="Genomic_DNA"/>
</dbReference>
<organism evidence="2 3">
    <name type="scientific">Pedobacter panaciterrae</name>
    <dbReference type="NCBI Taxonomy" id="363849"/>
    <lineage>
        <taxon>Bacteria</taxon>
        <taxon>Pseudomonadati</taxon>
        <taxon>Bacteroidota</taxon>
        <taxon>Sphingobacteriia</taxon>
        <taxon>Sphingobacteriales</taxon>
        <taxon>Sphingobacteriaceae</taxon>
        <taxon>Pedobacter</taxon>
    </lineage>
</organism>
<accession>A0ABU8NTP3</accession>
<evidence type="ECO:0000313" key="3">
    <source>
        <dbReference type="Proteomes" id="UP001378956"/>
    </source>
</evidence>
<dbReference type="SUPFAM" id="SSF53756">
    <property type="entry name" value="UDP-Glycosyltransferase/glycogen phosphorylase"/>
    <property type="match status" value="1"/>
</dbReference>
<dbReference type="Proteomes" id="UP001378956">
    <property type="component" value="Unassembled WGS sequence"/>
</dbReference>
<keyword evidence="2" id="KW-0328">Glycosyltransferase</keyword>
<dbReference type="PANTHER" id="PTHR46401">
    <property type="entry name" value="GLYCOSYLTRANSFERASE WBBK-RELATED"/>
    <property type="match status" value="1"/>
</dbReference>
<gene>
    <name evidence="2" type="ORF">WAE58_24585</name>
</gene>
<dbReference type="Gene3D" id="3.40.50.2000">
    <property type="entry name" value="Glycogen Phosphorylase B"/>
    <property type="match status" value="1"/>
</dbReference>
<dbReference type="PANTHER" id="PTHR46401:SF8">
    <property type="entry name" value="BLL6006 PROTEIN"/>
    <property type="match status" value="1"/>
</dbReference>
<name>A0ABU8NTP3_9SPHI</name>
<reference evidence="2 3" key="1">
    <citation type="submission" date="2024-03" db="EMBL/GenBank/DDBJ databases">
        <title>Sequence of Lycoming College Course Isolates.</title>
        <authorList>
            <person name="Plotts O."/>
            <person name="Newman J."/>
        </authorList>
    </citation>
    <scope>NUCLEOTIDE SEQUENCE [LARGE SCALE GENOMIC DNA]</scope>
    <source>
        <strain evidence="2 3">CJB-3</strain>
    </source>
</reference>
<dbReference type="InterPro" id="IPR001296">
    <property type="entry name" value="Glyco_trans_1"/>
</dbReference>
<evidence type="ECO:0000313" key="2">
    <source>
        <dbReference type="EMBL" id="MEJ2905644.1"/>
    </source>
</evidence>
<dbReference type="RefSeq" id="WP_337718025.1">
    <property type="nucleotide sequence ID" value="NZ_JBBEUB010000014.1"/>
</dbReference>
<evidence type="ECO:0000259" key="1">
    <source>
        <dbReference type="Pfam" id="PF00534"/>
    </source>
</evidence>
<sequence>MIRVGFLLGFPVEYKGGINYIKNLLYAIHKFHSKEIEIYLFVPSDLEEEYITLFKDYAKIIHTKIIQRKTFPWLISKVSQKFFNFDPLTYRLLKKYKINVISHSNYVFPGDSIKTINWIPDFQYLHYPKLWTHKQLKLEHRLHKEWILKSDRIVVSSFDALKDLVSVYPKDESKVSVLHFVSQPDILKYDEPIDISQYVKGKYFYLPNQFWEHKNHLIVFKAVKELKKKGLDVKVLTSGLMNDFRSKNQHVEMLRKYVEDHQLTENVSFLGLIPYKDVLQLIKEAVAVINPSFFEGWSSTVEESKSIGKSIILSNINVHQEQDPSNAFYFDPTDKIELASIMEDLWLNADQMNLQNRKEQLLINLDNRTRAFADDYKAIIDQLLPS</sequence>
<keyword evidence="3" id="KW-1185">Reference proteome</keyword>
<dbReference type="EC" id="2.4.-.-" evidence="2"/>
<keyword evidence="2" id="KW-0808">Transferase</keyword>
<proteinExistence type="predicted"/>
<feature type="domain" description="Glycosyl transferase family 1" evidence="1">
    <location>
        <begin position="200"/>
        <end position="349"/>
    </location>
</feature>
<dbReference type="Pfam" id="PF00534">
    <property type="entry name" value="Glycos_transf_1"/>
    <property type="match status" value="1"/>
</dbReference>
<dbReference type="GO" id="GO:0016757">
    <property type="term" value="F:glycosyltransferase activity"/>
    <property type="evidence" value="ECO:0007669"/>
    <property type="project" value="UniProtKB-KW"/>
</dbReference>
<comment type="caution">
    <text evidence="2">The sequence shown here is derived from an EMBL/GenBank/DDBJ whole genome shotgun (WGS) entry which is preliminary data.</text>
</comment>
<protein>
    <submittedName>
        <fullName evidence="2">Glycosyltransferase</fullName>
        <ecNumber evidence="2">2.4.-.-</ecNumber>
    </submittedName>
</protein>